<evidence type="ECO:0000313" key="4">
    <source>
        <dbReference type="Proteomes" id="UP001552299"/>
    </source>
</evidence>
<dbReference type="SMART" id="SM00220">
    <property type="entry name" value="S_TKc"/>
    <property type="match status" value="1"/>
</dbReference>
<evidence type="ECO:0000259" key="2">
    <source>
        <dbReference type="PROSITE" id="PS50011"/>
    </source>
</evidence>
<dbReference type="Pfam" id="PF00069">
    <property type="entry name" value="Pkinase"/>
    <property type="match status" value="1"/>
</dbReference>
<dbReference type="PANTHER" id="PTHR48055">
    <property type="entry name" value="LEUCINE-RICH REPEAT RECEPTOR PROTEIN KINASE EMS1"/>
    <property type="match status" value="1"/>
</dbReference>
<dbReference type="Gene3D" id="3.30.200.20">
    <property type="entry name" value="Phosphorylase Kinase, domain 1"/>
    <property type="match status" value="1"/>
</dbReference>
<feature type="transmembrane region" description="Helical" evidence="1">
    <location>
        <begin position="42"/>
        <end position="63"/>
    </location>
</feature>
<dbReference type="PANTHER" id="PTHR48055:SF9">
    <property type="entry name" value="PROTEIN KINASE DOMAIN-CONTAINING PROTEIN"/>
    <property type="match status" value="1"/>
</dbReference>
<feature type="domain" description="Protein kinase" evidence="2">
    <location>
        <begin position="114"/>
        <end position="382"/>
    </location>
</feature>
<keyword evidence="1" id="KW-0812">Transmembrane</keyword>
<dbReference type="InterPro" id="IPR011009">
    <property type="entry name" value="Kinase-like_dom_sf"/>
</dbReference>
<organism evidence="3 4">
    <name type="scientific">Dendrobium thyrsiflorum</name>
    <name type="common">Pinecone-like raceme dendrobium</name>
    <name type="synonym">Orchid</name>
    <dbReference type="NCBI Taxonomy" id="117978"/>
    <lineage>
        <taxon>Eukaryota</taxon>
        <taxon>Viridiplantae</taxon>
        <taxon>Streptophyta</taxon>
        <taxon>Embryophyta</taxon>
        <taxon>Tracheophyta</taxon>
        <taxon>Spermatophyta</taxon>
        <taxon>Magnoliopsida</taxon>
        <taxon>Liliopsida</taxon>
        <taxon>Asparagales</taxon>
        <taxon>Orchidaceae</taxon>
        <taxon>Epidendroideae</taxon>
        <taxon>Malaxideae</taxon>
        <taxon>Dendrobiinae</taxon>
        <taxon>Dendrobium</taxon>
    </lineage>
</organism>
<dbReference type="FunFam" id="3.30.200.20:FF:000608">
    <property type="entry name" value="Serine/threonine kinase protein"/>
    <property type="match status" value="1"/>
</dbReference>
<dbReference type="InterPro" id="IPR051564">
    <property type="entry name" value="LRR_receptor-like_kinase"/>
</dbReference>
<name>A0ABD0VAY2_DENTH</name>
<protein>
    <recommendedName>
        <fullName evidence="2">Protein kinase domain-containing protein</fullName>
    </recommendedName>
</protein>
<dbReference type="AlphaFoldDB" id="A0ABD0VAY2"/>
<keyword evidence="4" id="KW-1185">Reference proteome</keyword>
<accession>A0ABD0VAY2</accession>
<sequence length="397" mass="44282">MTKAIKTRYSYAGSSSLPLGKNYTVKAEDQECEADQDSSEKFVLIGIIAITVVIIAVASWYLLKRKSRKVPAKEIHAKEIHAIHSVSVFEALMLQENDCKEIPIKEIYAATNNLHIHNFIGQGVAGKVYKGVLSNGWQVAIKHIVKDGQAETFLREVTNLSHVRHPNLVILRGYCEKEFECFLVYELCGNGSLSEWLFGREKVLSWHQRLKIAIGSARGLYFLHTFEGGCIVHRDIKPTNILLDDNFEAKLSDFGLSKFIDVGVSHVSSEVRGTFGYVDPEYRQNHHVNAAGDVYSFGMVLLQIISGKRVIGLDTTMPGSLHQMAKTLMDGGNTAEFVDLRMKGEFSMEAFNLVLKVAISCTAHRLQRPSMGEVIKKLEKALEISARNNDAFSVSFA</sequence>
<dbReference type="SUPFAM" id="SSF56112">
    <property type="entry name" value="Protein kinase-like (PK-like)"/>
    <property type="match status" value="1"/>
</dbReference>
<dbReference type="PROSITE" id="PS50011">
    <property type="entry name" value="PROTEIN_KINASE_DOM"/>
    <property type="match status" value="1"/>
</dbReference>
<dbReference type="EMBL" id="JANQDX010000009">
    <property type="protein sequence ID" value="KAL0919702.1"/>
    <property type="molecule type" value="Genomic_DNA"/>
</dbReference>
<evidence type="ECO:0000256" key="1">
    <source>
        <dbReference type="SAM" id="Phobius"/>
    </source>
</evidence>
<dbReference type="InterPro" id="IPR008271">
    <property type="entry name" value="Ser/Thr_kinase_AS"/>
</dbReference>
<dbReference type="PROSITE" id="PS00108">
    <property type="entry name" value="PROTEIN_KINASE_ST"/>
    <property type="match status" value="1"/>
</dbReference>
<keyword evidence="1" id="KW-0472">Membrane</keyword>
<dbReference type="Proteomes" id="UP001552299">
    <property type="component" value="Unassembled WGS sequence"/>
</dbReference>
<evidence type="ECO:0000313" key="3">
    <source>
        <dbReference type="EMBL" id="KAL0919702.1"/>
    </source>
</evidence>
<proteinExistence type="predicted"/>
<reference evidence="3 4" key="1">
    <citation type="journal article" date="2024" name="Plant Biotechnol. J.">
        <title>Dendrobium thyrsiflorum genome and its molecular insights into genes involved in important horticultural traits.</title>
        <authorList>
            <person name="Chen B."/>
            <person name="Wang J.Y."/>
            <person name="Zheng P.J."/>
            <person name="Li K.L."/>
            <person name="Liang Y.M."/>
            <person name="Chen X.F."/>
            <person name="Zhang C."/>
            <person name="Zhao X."/>
            <person name="He X."/>
            <person name="Zhang G.Q."/>
            <person name="Liu Z.J."/>
            <person name="Xu Q."/>
        </authorList>
    </citation>
    <scope>NUCLEOTIDE SEQUENCE [LARGE SCALE GENOMIC DNA]</scope>
    <source>
        <strain evidence="3">GZMU011</strain>
    </source>
</reference>
<dbReference type="InterPro" id="IPR000719">
    <property type="entry name" value="Prot_kinase_dom"/>
</dbReference>
<dbReference type="Gene3D" id="1.10.510.10">
    <property type="entry name" value="Transferase(Phosphotransferase) domain 1"/>
    <property type="match status" value="1"/>
</dbReference>
<keyword evidence="1" id="KW-1133">Transmembrane helix</keyword>
<dbReference type="FunFam" id="1.10.510.10:FF:000530">
    <property type="entry name" value="probable receptor-like protein kinase At5g59700"/>
    <property type="match status" value="1"/>
</dbReference>
<gene>
    <name evidence="3" type="ORF">M5K25_011816</name>
</gene>
<comment type="caution">
    <text evidence="3">The sequence shown here is derived from an EMBL/GenBank/DDBJ whole genome shotgun (WGS) entry which is preliminary data.</text>
</comment>